<proteinExistence type="predicted"/>
<name>A0ABD2MUS1_9CUCU</name>
<comment type="caution">
    <text evidence="2">The sequence shown here is derived from an EMBL/GenBank/DDBJ whole genome shotgun (WGS) entry which is preliminary data.</text>
</comment>
<protein>
    <submittedName>
        <fullName evidence="2">Uncharacterized protein</fullName>
    </submittedName>
</protein>
<feature type="compositionally biased region" description="Basic and acidic residues" evidence="1">
    <location>
        <begin position="88"/>
        <end position="99"/>
    </location>
</feature>
<evidence type="ECO:0000313" key="3">
    <source>
        <dbReference type="Proteomes" id="UP001516400"/>
    </source>
</evidence>
<dbReference type="Proteomes" id="UP001516400">
    <property type="component" value="Unassembled WGS sequence"/>
</dbReference>
<dbReference type="AlphaFoldDB" id="A0ABD2MUS1"/>
<organism evidence="2 3">
    <name type="scientific">Cryptolaemus montrouzieri</name>
    <dbReference type="NCBI Taxonomy" id="559131"/>
    <lineage>
        <taxon>Eukaryota</taxon>
        <taxon>Metazoa</taxon>
        <taxon>Ecdysozoa</taxon>
        <taxon>Arthropoda</taxon>
        <taxon>Hexapoda</taxon>
        <taxon>Insecta</taxon>
        <taxon>Pterygota</taxon>
        <taxon>Neoptera</taxon>
        <taxon>Endopterygota</taxon>
        <taxon>Coleoptera</taxon>
        <taxon>Polyphaga</taxon>
        <taxon>Cucujiformia</taxon>
        <taxon>Coccinelloidea</taxon>
        <taxon>Coccinellidae</taxon>
        <taxon>Scymninae</taxon>
        <taxon>Scymnini</taxon>
        <taxon>Cryptolaemus</taxon>
    </lineage>
</organism>
<reference evidence="2 3" key="1">
    <citation type="journal article" date="2021" name="BMC Biol.">
        <title>Horizontally acquired antibacterial genes associated with adaptive radiation of ladybird beetles.</title>
        <authorList>
            <person name="Li H.S."/>
            <person name="Tang X.F."/>
            <person name="Huang Y.H."/>
            <person name="Xu Z.Y."/>
            <person name="Chen M.L."/>
            <person name="Du X.Y."/>
            <person name="Qiu B.Y."/>
            <person name="Chen P.T."/>
            <person name="Zhang W."/>
            <person name="Slipinski A."/>
            <person name="Escalona H.E."/>
            <person name="Waterhouse R.M."/>
            <person name="Zwick A."/>
            <person name="Pang H."/>
        </authorList>
    </citation>
    <scope>NUCLEOTIDE SEQUENCE [LARGE SCALE GENOMIC DNA]</scope>
    <source>
        <strain evidence="2">SYSU2018</strain>
    </source>
</reference>
<feature type="region of interest" description="Disordered" evidence="1">
    <location>
        <begin position="78"/>
        <end position="99"/>
    </location>
</feature>
<evidence type="ECO:0000313" key="2">
    <source>
        <dbReference type="EMBL" id="KAL3270178.1"/>
    </source>
</evidence>
<keyword evidence="3" id="KW-1185">Reference proteome</keyword>
<gene>
    <name evidence="2" type="ORF">HHI36_009235</name>
</gene>
<dbReference type="EMBL" id="JABFTP020000021">
    <property type="protein sequence ID" value="KAL3270178.1"/>
    <property type="molecule type" value="Genomic_DNA"/>
</dbReference>
<sequence length="99" mass="11948">MRKKIFNAFWNINWESERNYIRNLVKYEKKQRSYAKNESRRKGSLQFRLQTGNGKMKVCKNMYLSTLGLKKRSVREWVTNPTVQGMPRTRDEKKKLSSK</sequence>
<evidence type="ECO:0000256" key="1">
    <source>
        <dbReference type="SAM" id="MobiDB-lite"/>
    </source>
</evidence>
<accession>A0ABD2MUS1</accession>